<evidence type="ECO:0000256" key="1">
    <source>
        <dbReference type="SAM" id="MobiDB-lite"/>
    </source>
</evidence>
<dbReference type="EMBL" id="WVHS01000001">
    <property type="protein sequence ID" value="MXV14935.1"/>
    <property type="molecule type" value="Genomic_DNA"/>
</dbReference>
<sequence>MKKICILLSLHILLACTVFAQTPARRPAQPAAPLPVREVSGIVKDTTDQAVIGATVTLTSPRDTVKVSTNAEGIFVLKKIQSPEFTLTVKSLGYEPYVKKFFYTYTSARLVLDPVILKTNSILITDIPINGTPTITYKTDTVEYRAADYKVRENATMEDLLKKMEGIEVDKDGNVTSQGIAVTRARINGQNYGGNDLAGVIRDLPAEIAEKVQVIDDYGDEAALSGVKSGDPQKVLNIVTRKDKSVMNRANFNGSKGTTGRISGNTTLERLNGNQQMNVRMNGNRSVLGVAGGGNGGGGNGGGGNGGGGNFGGSGGTGNSKTGGATFTYNDRINRKLNVEATYGFNLNARNQDQNTVSTEKYVGIDETVTSTRDVGTDNTGYNHNLNLRFQFTPDSSSRMIITPTFSTNGSSNNNNTNRVQRGGINQDTKTKTNSSSSSPNYGLTVNYARYFGKRKASTISFQGSGARSNNESDNTSYSNLQYFATSDPASLYKDSLVNRIRLTDNGNTNYRGSVTFAQRLGATIQLELNARLSYRGYDNDQTTSNLNTRGQQSVVDSLSKLFNYSFTEKRVTLNFRRGNNNTKFNYSLGISGVPGLLKGESQSLGNTTRRESFNMVPVVRLQYRWTRQKQFTLNYNGDPQEPNYTQIQDVPDVSTAGLTVYGNPNLKASFRHNVTANFNNYIAASRITFNASGSYTTTRNQVVTNSIQNKDLYRTRETRFFNLDGGNRTISGNYSLNKSTSSQVLRFRLNGQVGTERGISMNNGTENIRTTWTFVERFNVQIEPREWLQINPNINHTFRKINLSLPISNDSRTKNWDLGVDGRVIAKQRLVFGYDLGKNFVSGLNPTVTKDPFIINTYVRMEFLKRKNASVQVSGSDLLNQNNGANKQVTDLGSTVTASNLNSRYFLVSMTWRPAKYSGSRRTAGPRRGDGSFIQ</sequence>
<comment type="caution">
    <text evidence="4">The sequence shown here is derived from an EMBL/GenBank/DDBJ whole genome shotgun (WGS) entry which is preliminary data.</text>
</comment>
<keyword evidence="5" id="KW-1185">Reference proteome</keyword>
<feature type="region of interest" description="Disordered" evidence="1">
    <location>
        <begin position="404"/>
        <end position="439"/>
    </location>
</feature>
<dbReference type="Proteomes" id="UP000451233">
    <property type="component" value="Unassembled WGS sequence"/>
</dbReference>
<dbReference type="Gene3D" id="2.60.40.1120">
    <property type="entry name" value="Carboxypeptidase-like, regulatory domain"/>
    <property type="match status" value="1"/>
</dbReference>
<reference evidence="4 5" key="1">
    <citation type="submission" date="2019-11" db="EMBL/GenBank/DDBJ databases">
        <title>Pedobacter sp. HMF7056 Genome sequencing and assembly.</title>
        <authorList>
            <person name="Kang H."/>
            <person name="Kim H."/>
            <person name="Joh K."/>
        </authorList>
    </citation>
    <scope>NUCLEOTIDE SEQUENCE [LARGE SCALE GENOMIC DNA]</scope>
    <source>
        <strain evidence="4 5">HMF7056</strain>
    </source>
</reference>
<feature type="chain" id="PRO_5029831167" evidence="2">
    <location>
        <begin position="21"/>
        <end position="936"/>
    </location>
</feature>
<gene>
    <name evidence="4" type="ORF">GS398_06465</name>
</gene>
<proteinExistence type="predicted"/>
<dbReference type="Pfam" id="PF13620">
    <property type="entry name" value="CarboxypepD_reg"/>
    <property type="match status" value="1"/>
</dbReference>
<organism evidence="4 5">
    <name type="scientific">Hufsiella ginkgonis</name>
    <dbReference type="NCBI Taxonomy" id="2695274"/>
    <lineage>
        <taxon>Bacteria</taxon>
        <taxon>Pseudomonadati</taxon>
        <taxon>Bacteroidota</taxon>
        <taxon>Sphingobacteriia</taxon>
        <taxon>Sphingobacteriales</taxon>
        <taxon>Sphingobacteriaceae</taxon>
        <taxon>Hufsiella</taxon>
    </lineage>
</organism>
<accession>A0A7K1XV98</accession>
<feature type="compositionally biased region" description="Low complexity" evidence="1">
    <location>
        <begin position="405"/>
        <end position="418"/>
    </location>
</feature>
<evidence type="ECO:0000313" key="5">
    <source>
        <dbReference type="Proteomes" id="UP000451233"/>
    </source>
</evidence>
<dbReference type="SUPFAM" id="SSF56935">
    <property type="entry name" value="Porins"/>
    <property type="match status" value="1"/>
</dbReference>
<feature type="compositionally biased region" description="Polar residues" evidence="1">
    <location>
        <begin position="424"/>
        <end position="439"/>
    </location>
</feature>
<dbReference type="PROSITE" id="PS51257">
    <property type="entry name" value="PROKAR_LIPOPROTEIN"/>
    <property type="match status" value="1"/>
</dbReference>
<evidence type="ECO:0000259" key="3">
    <source>
        <dbReference type="Pfam" id="PF14905"/>
    </source>
</evidence>
<protein>
    <submittedName>
        <fullName evidence="4">Outer membrane beta-barrel protein</fullName>
    </submittedName>
</protein>
<keyword evidence="2" id="KW-0732">Signal</keyword>
<evidence type="ECO:0000256" key="2">
    <source>
        <dbReference type="SAM" id="SignalP"/>
    </source>
</evidence>
<dbReference type="InterPro" id="IPR041700">
    <property type="entry name" value="OMP_b-brl_3"/>
</dbReference>
<dbReference type="InterPro" id="IPR008969">
    <property type="entry name" value="CarboxyPept-like_regulatory"/>
</dbReference>
<name>A0A7K1XV98_9SPHI</name>
<dbReference type="SUPFAM" id="SSF49464">
    <property type="entry name" value="Carboxypeptidase regulatory domain-like"/>
    <property type="match status" value="1"/>
</dbReference>
<feature type="signal peptide" evidence="2">
    <location>
        <begin position="1"/>
        <end position="20"/>
    </location>
</feature>
<dbReference type="AlphaFoldDB" id="A0A7K1XV98"/>
<dbReference type="Pfam" id="PF14905">
    <property type="entry name" value="OMP_b-brl_3"/>
    <property type="match status" value="1"/>
</dbReference>
<dbReference type="RefSeq" id="WP_160905874.1">
    <property type="nucleotide sequence ID" value="NZ_WVHS01000001.1"/>
</dbReference>
<feature type="domain" description="Outer membrane protein beta-barrel" evidence="3">
    <location>
        <begin position="458"/>
        <end position="913"/>
    </location>
</feature>
<evidence type="ECO:0000313" key="4">
    <source>
        <dbReference type="EMBL" id="MXV14935.1"/>
    </source>
</evidence>